<dbReference type="eggNOG" id="KOG0160">
    <property type="taxonomic scope" value="Eukaryota"/>
</dbReference>
<dbReference type="SMART" id="SM00367">
    <property type="entry name" value="LRR_CC"/>
    <property type="match status" value="13"/>
</dbReference>
<dbReference type="Pfam" id="PF00063">
    <property type="entry name" value="Myosin_head"/>
    <property type="match status" value="1"/>
</dbReference>
<keyword evidence="7 10" id="KW-0518">Myosin</keyword>
<dbReference type="FunFam" id="3.80.10.10:FF:000357">
    <property type="entry name" value="F-box/LRR-repeat protein 15"/>
    <property type="match status" value="1"/>
</dbReference>
<dbReference type="Pfam" id="PF00612">
    <property type="entry name" value="IQ"/>
    <property type="match status" value="3"/>
</dbReference>
<dbReference type="Gene3D" id="1.20.5.190">
    <property type="match status" value="2"/>
</dbReference>
<evidence type="ECO:0000256" key="11">
    <source>
        <dbReference type="SAM" id="Coils"/>
    </source>
</evidence>
<dbReference type="GO" id="GO:0051015">
    <property type="term" value="F:actin filament binding"/>
    <property type="evidence" value="ECO:0007669"/>
    <property type="project" value="TreeGrafter"/>
</dbReference>
<dbReference type="CDD" id="cd01384">
    <property type="entry name" value="MYSc_Myo11"/>
    <property type="match status" value="1"/>
</dbReference>
<dbReference type="Pfam" id="PF01843">
    <property type="entry name" value="DIL"/>
    <property type="match status" value="1"/>
</dbReference>
<protein>
    <recommendedName>
        <fullName evidence="19">F-box domain-containing protein</fullName>
    </recommendedName>
</protein>
<evidence type="ECO:0000259" key="13">
    <source>
        <dbReference type="PROSITE" id="PS50181"/>
    </source>
</evidence>
<dbReference type="PANTHER" id="PTHR13140">
    <property type="entry name" value="MYOSIN"/>
    <property type="match status" value="1"/>
</dbReference>
<keyword evidence="6 11" id="KW-0175">Coiled coil</keyword>
<evidence type="ECO:0000256" key="9">
    <source>
        <dbReference type="ARBA" id="ARBA00023203"/>
    </source>
</evidence>
<reference evidence="17 18" key="1">
    <citation type="journal article" date="2014" name="Genome Biol.">
        <title>Transcriptome and methylome profiling reveals relics of genome dominance in the mesopolyploid Brassica oleracea.</title>
        <authorList>
            <person name="Parkin I.A."/>
            <person name="Koh C."/>
            <person name="Tang H."/>
            <person name="Robinson S.J."/>
            <person name="Kagale S."/>
            <person name="Clarke W.E."/>
            <person name="Town C.D."/>
            <person name="Nixon J."/>
            <person name="Krishnakumar V."/>
            <person name="Bidwell S.L."/>
            <person name="Denoeud F."/>
            <person name="Belcram H."/>
            <person name="Links M.G."/>
            <person name="Just J."/>
            <person name="Clarke C."/>
            <person name="Bender T."/>
            <person name="Huebert T."/>
            <person name="Mason A.S."/>
            <person name="Pires J.C."/>
            <person name="Barker G."/>
            <person name="Moore J."/>
            <person name="Walley P.G."/>
            <person name="Manoli S."/>
            <person name="Batley J."/>
            <person name="Edwards D."/>
            <person name="Nelson M.N."/>
            <person name="Wang X."/>
            <person name="Paterson A.H."/>
            <person name="King G."/>
            <person name="Bancroft I."/>
            <person name="Chalhoub B."/>
            <person name="Sharpe A.G."/>
        </authorList>
    </citation>
    <scope>NUCLEOTIDE SEQUENCE</scope>
    <source>
        <strain evidence="17 18">cv. TO1000</strain>
    </source>
</reference>
<dbReference type="FunFam" id="3.80.10.10:FF:000648">
    <property type="entry name" value="F-box/LRR-repeat protein 15"/>
    <property type="match status" value="1"/>
</dbReference>
<dbReference type="GO" id="GO:0016459">
    <property type="term" value="C:myosin complex"/>
    <property type="evidence" value="ECO:0007669"/>
    <property type="project" value="UniProtKB-KW"/>
</dbReference>
<dbReference type="InterPro" id="IPR032675">
    <property type="entry name" value="LRR_dom_sf"/>
</dbReference>
<keyword evidence="8 10" id="KW-0505">Motor protein</keyword>
<evidence type="ECO:0008006" key="19">
    <source>
        <dbReference type="Google" id="ProtNLM"/>
    </source>
</evidence>
<evidence type="ECO:0000313" key="17">
    <source>
        <dbReference type="EnsemblPlants" id="Bo7g116060.1"/>
    </source>
</evidence>
<dbReference type="InterPro" id="IPR036047">
    <property type="entry name" value="F-box-like_dom_sf"/>
</dbReference>
<dbReference type="Gene3D" id="1.20.58.530">
    <property type="match status" value="1"/>
</dbReference>
<evidence type="ECO:0000259" key="14">
    <source>
        <dbReference type="PROSITE" id="PS51126"/>
    </source>
</evidence>
<feature type="compositionally biased region" description="Polar residues" evidence="12">
    <location>
        <begin position="2252"/>
        <end position="2266"/>
    </location>
</feature>
<dbReference type="EnsemblPlants" id="Bo7g116060.1">
    <property type="protein sequence ID" value="Bo7g116060.1"/>
    <property type="gene ID" value="Bo7g116060"/>
</dbReference>
<dbReference type="GO" id="GO:0007015">
    <property type="term" value="P:actin filament organization"/>
    <property type="evidence" value="ECO:0007669"/>
    <property type="project" value="InterPro"/>
</dbReference>
<dbReference type="PANTHER" id="PTHR13140:SF781">
    <property type="entry name" value="MYOSIN-15"/>
    <property type="match status" value="1"/>
</dbReference>
<evidence type="ECO:0000256" key="6">
    <source>
        <dbReference type="ARBA" id="ARBA00023054"/>
    </source>
</evidence>
<dbReference type="FunFam" id="1.10.10.820:FF:000001">
    <property type="entry name" value="Myosin heavy chain"/>
    <property type="match status" value="1"/>
</dbReference>
<dbReference type="GO" id="GO:0030048">
    <property type="term" value="P:actin filament-based movement"/>
    <property type="evidence" value="ECO:0007669"/>
    <property type="project" value="UniProtKB-ARBA"/>
</dbReference>
<evidence type="ECO:0000313" key="18">
    <source>
        <dbReference type="Proteomes" id="UP000032141"/>
    </source>
</evidence>
<evidence type="ECO:0000256" key="1">
    <source>
        <dbReference type="ARBA" id="ARBA00008049"/>
    </source>
</evidence>
<feature type="domain" description="F-box" evidence="13">
    <location>
        <begin position="190"/>
        <end position="236"/>
    </location>
</feature>
<feature type="coiled-coil region" evidence="11">
    <location>
        <begin position="1916"/>
        <end position="2016"/>
    </location>
</feature>
<dbReference type="Gene3D" id="1.20.120.720">
    <property type="entry name" value="Myosin VI head, motor domain, U50 subdomain"/>
    <property type="match status" value="1"/>
</dbReference>
<dbReference type="Gramene" id="Bo7g116060.1">
    <property type="protein sequence ID" value="Bo7g116060.1"/>
    <property type="gene ID" value="Bo7g116060"/>
</dbReference>
<evidence type="ECO:0000256" key="8">
    <source>
        <dbReference type="ARBA" id="ARBA00023175"/>
    </source>
</evidence>
<dbReference type="PROSITE" id="PS50096">
    <property type="entry name" value="IQ"/>
    <property type="match status" value="2"/>
</dbReference>
<name>A0A0D3DHF8_BRAOL</name>
<evidence type="ECO:0000256" key="5">
    <source>
        <dbReference type="ARBA" id="ARBA00022860"/>
    </source>
</evidence>
<evidence type="ECO:0000256" key="10">
    <source>
        <dbReference type="PROSITE-ProRule" id="PRU00782"/>
    </source>
</evidence>
<evidence type="ECO:0000256" key="2">
    <source>
        <dbReference type="ARBA" id="ARBA00022737"/>
    </source>
</evidence>
<evidence type="ECO:0000256" key="12">
    <source>
        <dbReference type="SAM" id="MobiDB-lite"/>
    </source>
</evidence>
<dbReference type="InterPro" id="IPR036961">
    <property type="entry name" value="Kinesin_motor_dom_sf"/>
</dbReference>
<evidence type="ECO:0000256" key="3">
    <source>
        <dbReference type="ARBA" id="ARBA00022741"/>
    </source>
</evidence>
<keyword evidence="2" id="KW-0677">Repeat</keyword>
<dbReference type="CDD" id="cd15475">
    <property type="entry name" value="MyosinXI_CBD"/>
    <property type="match status" value="1"/>
</dbReference>
<dbReference type="GO" id="GO:0005737">
    <property type="term" value="C:cytoplasm"/>
    <property type="evidence" value="ECO:0007669"/>
    <property type="project" value="TreeGrafter"/>
</dbReference>
<dbReference type="InterPro" id="IPR001609">
    <property type="entry name" value="Myosin_head_motor_dom-like"/>
</dbReference>
<feature type="binding site" evidence="10">
    <location>
        <begin position="1137"/>
        <end position="1144"/>
    </location>
    <ligand>
        <name>ATP</name>
        <dbReference type="ChEBI" id="CHEBI:30616"/>
    </ligand>
</feature>
<dbReference type="GO" id="GO:0005516">
    <property type="term" value="F:calmodulin binding"/>
    <property type="evidence" value="ECO:0007669"/>
    <property type="project" value="UniProtKB-KW"/>
</dbReference>
<dbReference type="eggNOG" id="KOG1947">
    <property type="taxonomic scope" value="Eukaryota"/>
</dbReference>
<feature type="region of interest" description="Disordered" evidence="12">
    <location>
        <begin position="17"/>
        <end position="37"/>
    </location>
</feature>
<dbReference type="PROSITE" id="PS51844">
    <property type="entry name" value="SH3_LIKE"/>
    <property type="match status" value="1"/>
</dbReference>
<keyword evidence="18" id="KW-1185">Reference proteome</keyword>
<dbReference type="Gene3D" id="6.20.240.20">
    <property type="match status" value="1"/>
</dbReference>
<dbReference type="Proteomes" id="UP000032141">
    <property type="component" value="Chromosome C7"/>
</dbReference>
<dbReference type="SMART" id="SM00256">
    <property type="entry name" value="FBOX"/>
    <property type="match status" value="1"/>
</dbReference>
<feature type="domain" description="Dilute" evidence="14">
    <location>
        <begin position="2128"/>
        <end position="2421"/>
    </location>
</feature>
<dbReference type="Gene3D" id="3.80.10.10">
    <property type="entry name" value="Ribonuclease Inhibitor"/>
    <property type="match status" value="4"/>
</dbReference>
<feature type="coiled-coil region" evidence="11">
    <location>
        <begin position="1842"/>
        <end position="1876"/>
    </location>
</feature>
<keyword evidence="4 10" id="KW-0067">ATP-binding</keyword>
<accession>A0A0D3DHF8</accession>
<dbReference type="InterPro" id="IPR000048">
    <property type="entry name" value="IQ_motif_EF-hand-BS"/>
</dbReference>
<dbReference type="InterPro" id="IPR037975">
    <property type="entry name" value="MyosinXI_CBD"/>
</dbReference>
<keyword evidence="9 10" id="KW-0009">Actin-binding</keyword>
<dbReference type="InterPro" id="IPR027417">
    <property type="entry name" value="P-loop_NTPase"/>
</dbReference>
<dbReference type="GO" id="GO:0000146">
    <property type="term" value="F:microfilament motor activity"/>
    <property type="evidence" value="ECO:0007669"/>
    <property type="project" value="TreeGrafter"/>
</dbReference>
<feature type="domain" description="Myosin N-terminal SH3-like" evidence="16">
    <location>
        <begin position="988"/>
        <end position="1037"/>
    </location>
</feature>
<evidence type="ECO:0000259" key="15">
    <source>
        <dbReference type="PROSITE" id="PS51456"/>
    </source>
</evidence>
<comment type="similarity">
    <text evidence="1">Belongs to the TRAFAC class myosin-kinesin ATPase superfamily. Myosin family. Plant myosin class XI subfamily.</text>
</comment>
<dbReference type="PROSITE" id="PS50181">
    <property type="entry name" value="FBOX"/>
    <property type="match status" value="1"/>
</dbReference>
<dbReference type="SUPFAM" id="SSF52058">
    <property type="entry name" value="L domain-like"/>
    <property type="match status" value="2"/>
</dbReference>
<dbReference type="SMART" id="SM00242">
    <property type="entry name" value="MYSc"/>
    <property type="match status" value="1"/>
</dbReference>
<dbReference type="GO" id="GO:0016020">
    <property type="term" value="C:membrane"/>
    <property type="evidence" value="ECO:0007669"/>
    <property type="project" value="TreeGrafter"/>
</dbReference>
<dbReference type="CDD" id="cd22109">
    <property type="entry name" value="F-box_FBXO41"/>
    <property type="match status" value="1"/>
</dbReference>
<dbReference type="HOGENOM" id="CLU_228614_0_0_1"/>
<feature type="region of interest" description="Disordered" evidence="12">
    <location>
        <begin position="2247"/>
        <end position="2266"/>
    </location>
</feature>
<evidence type="ECO:0000259" key="16">
    <source>
        <dbReference type="PROSITE" id="PS51844"/>
    </source>
</evidence>
<dbReference type="Pfam" id="PF25372">
    <property type="entry name" value="DUF7885"/>
    <property type="match status" value="1"/>
</dbReference>
<dbReference type="Pfam" id="PF02736">
    <property type="entry name" value="Myosin_N"/>
    <property type="match status" value="1"/>
</dbReference>
<dbReference type="SMART" id="SM01132">
    <property type="entry name" value="DIL"/>
    <property type="match status" value="1"/>
</dbReference>
<reference evidence="17" key="2">
    <citation type="submission" date="2015-03" db="UniProtKB">
        <authorList>
            <consortium name="EnsemblPlants"/>
        </authorList>
    </citation>
    <scope>IDENTIFICATION</scope>
</reference>
<dbReference type="Pfam" id="PF12937">
    <property type="entry name" value="F-box-like"/>
    <property type="match status" value="1"/>
</dbReference>
<dbReference type="PRINTS" id="PR00193">
    <property type="entry name" value="MYOSINHEAVY"/>
</dbReference>
<dbReference type="Gene3D" id="1.10.10.820">
    <property type="match status" value="1"/>
</dbReference>
<dbReference type="Gene3D" id="3.40.850.10">
    <property type="entry name" value="Kinesin motor domain"/>
    <property type="match status" value="1"/>
</dbReference>
<keyword evidence="5" id="KW-0112">Calmodulin-binding</keyword>
<dbReference type="GO" id="GO:0005524">
    <property type="term" value="F:ATP binding"/>
    <property type="evidence" value="ECO:0007669"/>
    <property type="project" value="UniProtKB-UniRule"/>
</dbReference>
<dbReference type="InterPro" id="IPR006553">
    <property type="entry name" value="Leu-rich_rpt_Cys-con_subtyp"/>
</dbReference>
<sequence>MRIWCFDCFTDEEEEGRLKQSAMDNNNNNNNDDDVDLDLNQRELGVSEDERWPMCEEMMRAATEEEEEDGTELEQLWSSEIRSHPHLVLQGESSNAAAAAVGEDCTMEEADHDSYHKRAKVYSGLAEGRSASGVSSDAGSSVERTVSFGVASSSRTDVDMFCQNFILNYGRKDGKKDEGDDNGSSESEDFEVHIDLTDDLLHMVFSFLNHIDLCRSAMVCRQWRVASSHEDFWKALNFENMRISIEQFEDMCLRYPNATEVNVYGTPSVNALAMKAATTLRNLEVLTVGKGHISENFFQALGECNMLRSVTVNEAILGNGAQEIHLSHDRLRELKITKCRVMRLSIRCPQLRSLSLKRSNMSQAMLNCPLLQLLDIASCHKLLDAAIRSAAISCPQLESLDVSNCSCVSDETLREIAQACASLHILNASYCPNISLESVHLPMLTVLKLHSCEGITSASMTWIANSPALEVLELDNCNLLTSVVLHLSRLQSISLVHCRKFTELNLQSVMLSSITISNCPALRRITITSTSLRRLALQKQENLTTLVLQCQSLQEVDLSDCESLSNAVCEIFSDDGGCPMLKSLILDNCESLTEVRFSNSSLASLSLVGCRAVTSLELKCPRIEQICLDGCDHLETALFQPVALRSLNLGICPKLSVLNIEAPYMVSLELKGCGVLSEASIICPLLTSLDASFCGQLRDDCLSATTSSCPLIESLVLMSCPSIGSDGLSSLNGLPNLTVLDLSYTFLMNLEPVFKSCIRLKVLKLQACKYLTDSSLEPLYKEGALPALEELDLSYGTLCQTAIDDLLACCTHLTHLSVNGCVNMHDLDWGSTNVQPFDYFGVYSSGETTREPAEAANRLLQNLNCVGCPNIRKVLIPPAARFYHLSTLNLSLSVNLKEVDLACSNLILLNLSNCCSLEVLKLGCPKLASLFLQSCNMDEAGVEAAISRCCSLETLDLRFCSKISSVSMARFRAVCPSLKRGWKLRLPGVGDKVWVEDKDSAWVAGDVLDSPGNKVHVETSAGNQVFVSSEKLFRRDPDEEERNGVDDMTKLTYLHEAGVLYNLQRRYALNDIYTYTGSILIAVNPFKKLPHLYNGYMMEQYKGAPFGELSPHVFAVSEVAYRAMIDDRRSQSILVSGESGAGKTETTKLIMQYLTYVGGRAAGDNRSVEQQVLESNPLLEAFGNAKTVRNDNSSRFGKFVEIQFDANGRISGAAIRTYLLERSRVVRITDPERNYHCFYQLCASGSDAEKYKLSNPHQFHYLNQSKTYDLEGVSNAEEYKNTRRAMDIVGISHDEQESIFRTLAAILHLGNVEFSSGKEHDSSVVKDQESRNHLQMAADLFRCDANLLLASLCTRSILTREGTIIKALDCNAAVTSRDALAKTVYARLFDWLVDKINKSVGQDPNSHFQIGVLDIYGFECFKSNSFEQFCINFANEKLQLHFNEHVFKMEQDEYKKEEINWSFIEFIDNQDVVDLIEKKPIGVIALLDEACMFPRSTHESFSMKLFQNCKSHPRLEKTKFSETDFTLSHYAGKAMEHCNLLSSSRCPFVAGLFASVPEESARSSYKFSSVSSRFKQQLQALMETLSKTEPHYVRCVKPNTLNRPQKFENLSVLHQLRCGGVLEAVRISLAGYPTRRYYSDFVDRFGLLAPEFMDESNDEQALTEKILRKLGLGNYQLGRTKVFLRAGQIGILDSRRTEVLDASARLIQRRLRTFVTHQNFIAARACAISIQAYCRGCLSRNAYAARRNAAAAVLVQKHARRWLSRCAYVKLVSAALVIQSCLRADSARLNFAHQKEHRAVSLIQARWKMHKFLTAFRHRQSSIIAIQCCWRQKLAKREFRKLKQAANEAGALRLAKTKLEKRLEDLEWRLQLEKRLRTSGEEAKSGEISKLQKTLESFSLKLDAARLATINECNKNAVLQKQLDISMKEKAAVERELNGMVELEKDNTSLKNSMNSLEKKNLALEKELLSAKTDCNNTLQKLKEADNRCSELQTSVQSLEEKLSHLKNENHVLRQKTLSISPERIGRTLGESPQQKHSSAVVPAQIDRTSVFETPTPSKRIMPFSRSLSESRRPKFTAERNVEIHELLSRCIKENLGFSDDKPLATCVIYKCLLHWHAFESESTATFNIIIEGINEALKGGDENSVLPYWLSNSSALLCLLQRNLQTNSFLNASAQRSGRSAYGAKSPFKVNGADDGVPHIEARYPAILFKQHLTACVEKIYGLIRDNLKKELAPLLGLCIQAPKASRGTAGKSSRSPSDVPQRSPSSQWENILKFLDSLMSRLRENHVPSFFIRKLVTQVFSFINLSLFNSLLLRRECCTFSNGEYVKSGITELEKWIAGVKEEFSGTSWHELSFIRQAVGFLVIHQKRRKSLDEISQDLCPALTIRQIYRISTLYWDDKYGTQSVSSEVVSQMRVLVDKDSSQKLTSNSFLLDDDMSIPFSAEDIDKAIPVLDPSETEPPKFVSEYTCAQSLVKKPSTASVSKQIL</sequence>
<feature type="domain" description="Myosin motor" evidence="15">
    <location>
        <begin position="1043"/>
        <end position="1697"/>
    </location>
</feature>
<dbReference type="PROSITE" id="PS51456">
    <property type="entry name" value="MYOSIN_MOTOR"/>
    <property type="match status" value="1"/>
</dbReference>
<dbReference type="PROSITE" id="PS51126">
    <property type="entry name" value="DILUTE"/>
    <property type="match status" value="1"/>
</dbReference>
<proteinExistence type="inferred from homology"/>
<evidence type="ECO:0000256" key="7">
    <source>
        <dbReference type="ARBA" id="ARBA00023123"/>
    </source>
</evidence>
<evidence type="ECO:0000256" key="4">
    <source>
        <dbReference type="ARBA" id="ARBA00022840"/>
    </source>
</evidence>
<dbReference type="SMART" id="SM00015">
    <property type="entry name" value="IQ"/>
    <property type="match status" value="5"/>
</dbReference>
<dbReference type="InterPro" id="IPR036018">
    <property type="entry name" value="MYSc_Myo11"/>
</dbReference>
<dbReference type="InterPro" id="IPR057207">
    <property type="entry name" value="FBXL15_LRR"/>
</dbReference>
<dbReference type="InterPro" id="IPR002710">
    <property type="entry name" value="Dilute_dom"/>
</dbReference>
<dbReference type="InterPro" id="IPR004009">
    <property type="entry name" value="SH3_Myosin"/>
</dbReference>
<organism evidence="17 18">
    <name type="scientific">Brassica oleracea var. oleracea</name>
    <dbReference type="NCBI Taxonomy" id="109376"/>
    <lineage>
        <taxon>Eukaryota</taxon>
        <taxon>Viridiplantae</taxon>
        <taxon>Streptophyta</taxon>
        <taxon>Embryophyta</taxon>
        <taxon>Tracheophyta</taxon>
        <taxon>Spermatophyta</taxon>
        <taxon>Magnoliopsida</taxon>
        <taxon>eudicotyledons</taxon>
        <taxon>Gunneridae</taxon>
        <taxon>Pentapetalae</taxon>
        <taxon>rosids</taxon>
        <taxon>malvids</taxon>
        <taxon>Brassicales</taxon>
        <taxon>Brassicaceae</taxon>
        <taxon>Brassiceae</taxon>
        <taxon>Brassica</taxon>
    </lineage>
</organism>
<keyword evidence="3 10" id="KW-0547">Nucleotide-binding</keyword>
<dbReference type="STRING" id="109376.A0A0D3DHF8"/>
<dbReference type="SUPFAM" id="SSF52540">
    <property type="entry name" value="P-loop containing nucleoside triphosphate hydrolases"/>
    <property type="match status" value="2"/>
</dbReference>
<dbReference type="InterPro" id="IPR001810">
    <property type="entry name" value="F-box_dom"/>
</dbReference>
<dbReference type="FunFam" id="3.80.10.10:FF:000767">
    <property type="entry name" value="F-box/LRR-repeat protein 15"/>
    <property type="match status" value="1"/>
</dbReference>
<feature type="region of interest" description="Actin-binding" evidence="10">
    <location>
        <begin position="1578"/>
        <end position="1600"/>
    </location>
</feature>
<dbReference type="SUPFAM" id="SSF81383">
    <property type="entry name" value="F-box domain"/>
    <property type="match status" value="1"/>
</dbReference>